<dbReference type="AlphaFoldDB" id="A0A7Y6F138"/>
<evidence type="ECO:0000313" key="1">
    <source>
        <dbReference type="EMBL" id="NUV29175.1"/>
    </source>
</evidence>
<name>A0A7Y6F138_9ACTN</name>
<protein>
    <submittedName>
        <fullName evidence="1">Uncharacterized protein</fullName>
    </submittedName>
</protein>
<dbReference type="EMBL" id="JAANNT010000008">
    <property type="protein sequence ID" value="NUV29175.1"/>
    <property type="molecule type" value="Genomic_DNA"/>
</dbReference>
<gene>
    <name evidence="1" type="ORF">G6W59_12715</name>
</gene>
<dbReference type="Proteomes" id="UP000540128">
    <property type="component" value="Unassembled WGS sequence"/>
</dbReference>
<reference evidence="1 2" key="1">
    <citation type="submission" date="2020-03" db="EMBL/GenBank/DDBJ databases">
        <title>Complete genome sequence of sixteen Streptomyces strains facilitates identification of candidate genes involved in plant growth-promotion in grain legumes and cereals.</title>
        <authorList>
            <person name="Gopalakrishnan S."/>
            <person name="Thakur V."/>
            <person name="Saxena R."/>
            <person name="Vadlamudi S."/>
            <person name="Purohit S."/>
            <person name="Kumar V."/>
            <person name="Rathore A."/>
            <person name="Chitikineni A."/>
            <person name="Varshney R.K."/>
        </authorList>
    </citation>
    <scope>NUCLEOTIDE SEQUENCE [LARGE SCALE GENOMIC DNA]</scope>
    <source>
        <strain evidence="1 2">KAI-180</strain>
    </source>
</reference>
<accession>A0A7Y6F138</accession>
<organism evidence="1 2">
    <name type="scientific">Streptomyces odorifer</name>
    <dbReference type="NCBI Taxonomy" id="53450"/>
    <lineage>
        <taxon>Bacteria</taxon>
        <taxon>Bacillati</taxon>
        <taxon>Actinomycetota</taxon>
        <taxon>Actinomycetes</taxon>
        <taxon>Kitasatosporales</taxon>
        <taxon>Streptomycetaceae</taxon>
        <taxon>Streptomyces</taxon>
        <taxon>Streptomyces albidoflavus group</taxon>
    </lineage>
</organism>
<proteinExistence type="predicted"/>
<evidence type="ECO:0000313" key="2">
    <source>
        <dbReference type="Proteomes" id="UP000540128"/>
    </source>
</evidence>
<comment type="caution">
    <text evidence="1">The sequence shown here is derived from an EMBL/GenBank/DDBJ whole genome shotgun (WGS) entry which is preliminary data.</text>
</comment>
<dbReference type="RefSeq" id="WP_175457007.1">
    <property type="nucleotide sequence ID" value="NZ_JAANNT010000008.1"/>
</dbReference>
<sequence>MCAAGGGNGSFGALEFQLVLLRRMADFQPGMVEEARRELGVDAGAMREANRRWQARVRSGRGRRGAGLLRSVLGVPEVVERRVVGDLECEALRWPVVLWPALRFEAVVAPGGALWNEWLVRGPGGAPPVPVALDALRPWEYTVEEVARAFPARPMEGSAPTRPRLRVAAPECEGGPVREAVAEFTWGLLQEVTVVEGRE</sequence>
<keyword evidence="2" id="KW-1185">Reference proteome</keyword>